<reference evidence="2 3" key="1">
    <citation type="submission" date="2019-10" db="EMBL/GenBank/DDBJ databases">
        <authorList>
            <person name="Palmer J.M."/>
        </authorList>
    </citation>
    <scope>NUCLEOTIDE SEQUENCE [LARGE SCALE GENOMIC DNA]</scope>
    <source>
        <strain evidence="2 3">TWF696</strain>
    </source>
</reference>
<comment type="caution">
    <text evidence="2">The sequence shown here is derived from an EMBL/GenBank/DDBJ whole genome shotgun (WGS) entry which is preliminary data.</text>
</comment>
<feature type="domain" description="Heterokaryon incompatibility" evidence="1">
    <location>
        <begin position="77"/>
        <end position="218"/>
    </location>
</feature>
<proteinExistence type="predicted"/>
<gene>
    <name evidence="2" type="ORF">TWF696_003733</name>
</gene>
<name>A0AAV9V448_9PEZI</name>
<accession>A0AAV9V448</accession>
<dbReference type="AlphaFoldDB" id="A0AAV9V448"/>
<dbReference type="Pfam" id="PF26639">
    <property type="entry name" value="Het-6_barrel"/>
    <property type="match status" value="1"/>
</dbReference>
<dbReference type="Proteomes" id="UP001375240">
    <property type="component" value="Unassembled WGS sequence"/>
</dbReference>
<evidence type="ECO:0000259" key="1">
    <source>
        <dbReference type="Pfam" id="PF06985"/>
    </source>
</evidence>
<dbReference type="EMBL" id="JAVHNQ010000002">
    <property type="protein sequence ID" value="KAK6354591.1"/>
    <property type="molecule type" value="Genomic_DNA"/>
</dbReference>
<dbReference type="PANTHER" id="PTHR24148:SF73">
    <property type="entry name" value="HET DOMAIN PROTEIN (AFU_ORTHOLOGUE AFUA_8G01020)"/>
    <property type="match status" value="1"/>
</dbReference>
<sequence>MTFTTQSSYQGNVSSHAGRLLSQDSTNKRLAPKIHEIYRKFHVELDEIRLLRLEHNGPEDELKGEFIRVNINSCQPFLAISYCWGRRPDPKNCAYFSTKDSRIPIGDSLAACLRCLRDRKVNSLIWADALCINQNDNIEKTRQVRRMGQLYSAAQQVVIWMGNERPDDKRALKVLQRLHVQRQSWKQGNFTPLYTDEITEIEKFLSREWFTRMWIIQELVLSSKVVIWCGDSEITWNNFIRGIVECEQLLRDNSSDDQLEVSAFLKGSYRAHALHRARSLYQNGELFNFLRLRKMFFHNRSSRPRDKLFSLLHLAYDLKGGDEPFYPDYDSPDHDVLSRFVSWLAKRTSIPSLLYWAGADKSTEFCTWMPNLIAEEGPVHYNYPETISEWETSASGFSAGMLLRVHKGCNSFSQDSISIEPKPIIKTTVVLFDVIQECSRLEVYGKLMYFHRVLELFRKYLGRLDSYPTSGENWQEEVLIKTLIGDAPGPLTRSSLPYFEQPRQQKKWPAGFEKEILAIKPNQGAHIYSSLPQESQTLLNEFWSTSATFIRKFPQPMICITSKGFIGIVPTAKAGDKIMIMRDAKVPFVVRGAGTGNGIDSYTLIGEAYIHGLMYYKESAKFVDSIERVQIQLV</sequence>
<keyword evidence="3" id="KW-1185">Reference proteome</keyword>
<dbReference type="InterPro" id="IPR010730">
    <property type="entry name" value="HET"/>
</dbReference>
<protein>
    <recommendedName>
        <fullName evidence="1">Heterokaryon incompatibility domain-containing protein</fullName>
    </recommendedName>
</protein>
<organism evidence="2 3">
    <name type="scientific">Orbilia brochopaga</name>
    <dbReference type="NCBI Taxonomy" id="3140254"/>
    <lineage>
        <taxon>Eukaryota</taxon>
        <taxon>Fungi</taxon>
        <taxon>Dikarya</taxon>
        <taxon>Ascomycota</taxon>
        <taxon>Pezizomycotina</taxon>
        <taxon>Orbiliomycetes</taxon>
        <taxon>Orbiliales</taxon>
        <taxon>Orbiliaceae</taxon>
        <taxon>Orbilia</taxon>
    </lineage>
</organism>
<dbReference type="InterPro" id="IPR052895">
    <property type="entry name" value="HetReg/Transcr_Mod"/>
</dbReference>
<evidence type="ECO:0000313" key="3">
    <source>
        <dbReference type="Proteomes" id="UP001375240"/>
    </source>
</evidence>
<evidence type="ECO:0000313" key="2">
    <source>
        <dbReference type="EMBL" id="KAK6354591.1"/>
    </source>
</evidence>
<dbReference type="PANTHER" id="PTHR24148">
    <property type="entry name" value="ANKYRIN REPEAT DOMAIN-CONTAINING PROTEIN 39 HOMOLOG-RELATED"/>
    <property type="match status" value="1"/>
</dbReference>
<dbReference type="Pfam" id="PF06985">
    <property type="entry name" value="HET"/>
    <property type="match status" value="1"/>
</dbReference>